<comment type="caution">
    <text evidence="3">The sequence shown here is derived from an EMBL/GenBank/DDBJ whole genome shotgun (WGS) entry which is preliminary data.</text>
</comment>
<evidence type="ECO:0000256" key="2">
    <source>
        <dbReference type="SAM" id="Phobius"/>
    </source>
</evidence>
<sequence>MQEGVQFAAATNLKSRNKQGNGTAAESPSLSPQISDHSNDAGNKSNNHYKERLSPFRYKLRSLILPLIRQETIYLAKMQSFLRCSVFDFYFAWTANLASHTFYVLMLPPPIWFGGSYLTRDLVICSVDPFHSEPVDDCPCFDDSVAFVGVLIGLDLAHLVAYQTKYFAKMNLTGNPYLIPFDVNRGVLNSVSRFLLGVALVVTWKTLAKPIVFTILPPIYKAVGVYLPRRSYISTAHTQTSTRKIRSTSMSNDSNMGIGDINNFIKGVTDHNKKDEVGPETEIDYYEMLSYSQNQNSDNTTIQTPPKYNSGVFKYRYDVEIVGRLIIYAGISITAVWTFAFASDYLNL</sequence>
<accession>A0A8H6C2W4</accession>
<evidence type="ECO:0000313" key="4">
    <source>
        <dbReference type="Proteomes" id="UP000536275"/>
    </source>
</evidence>
<dbReference type="AlphaFoldDB" id="A0A8H6C2W4"/>
<dbReference type="Proteomes" id="UP000536275">
    <property type="component" value="Unassembled WGS sequence"/>
</dbReference>
<feature type="compositionally biased region" description="Polar residues" evidence="1">
    <location>
        <begin position="12"/>
        <end position="46"/>
    </location>
</feature>
<reference evidence="3 4" key="1">
    <citation type="submission" date="2020-03" db="EMBL/GenBank/DDBJ databases">
        <title>FDA dAtabase for Regulatory Grade micrObial Sequences (FDA-ARGOS): Supporting development and validation of Infectious Disease Dx tests.</title>
        <authorList>
            <person name="Campos J."/>
            <person name="Goldberg B."/>
            <person name="Tallon L."/>
            <person name="Sadzewicz L."/>
            <person name="Vavikolanu K."/>
            <person name="Mehta A."/>
            <person name="Aluvathingal J."/>
            <person name="Nadendla S."/>
            <person name="Nandy P."/>
            <person name="Geyer C."/>
            <person name="Yan Y."/>
            <person name="Sichtig H."/>
        </authorList>
    </citation>
    <scope>NUCLEOTIDE SEQUENCE [LARGE SCALE GENOMIC DNA]</scope>
    <source>
        <strain evidence="3 4">FDAARGOS_656</strain>
    </source>
</reference>
<feature type="region of interest" description="Disordered" evidence="1">
    <location>
        <begin position="11"/>
        <end position="48"/>
    </location>
</feature>
<organism evidence="3 4">
    <name type="scientific">Candida albicans</name>
    <name type="common">Yeast</name>
    <dbReference type="NCBI Taxonomy" id="5476"/>
    <lineage>
        <taxon>Eukaryota</taxon>
        <taxon>Fungi</taxon>
        <taxon>Dikarya</taxon>
        <taxon>Ascomycota</taxon>
        <taxon>Saccharomycotina</taxon>
        <taxon>Pichiomycetes</taxon>
        <taxon>Debaryomycetaceae</taxon>
        <taxon>Candida/Lodderomyces clade</taxon>
        <taxon>Candida</taxon>
    </lineage>
</organism>
<feature type="transmembrane region" description="Helical" evidence="2">
    <location>
        <begin position="321"/>
        <end position="342"/>
    </location>
</feature>
<keyword evidence="2" id="KW-0472">Membrane</keyword>
<dbReference type="EMBL" id="JABWAD010000027">
    <property type="protein sequence ID" value="KAF6070247.1"/>
    <property type="molecule type" value="Genomic_DNA"/>
</dbReference>
<evidence type="ECO:0000256" key="1">
    <source>
        <dbReference type="SAM" id="MobiDB-lite"/>
    </source>
</evidence>
<keyword evidence="2" id="KW-0812">Transmembrane</keyword>
<name>A0A8H6C2W4_CANAX</name>
<evidence type="ECO:0000313" key="3">
    <source>
        <dbReference type="EMBL" id="KAF6070247.1"/>
    </source>
</evidence>
<feature type="transmembrane region" description="Helical" evidence="2">
    <location>
        <begin position="144"/>
        <end position="162"/>
    </location>
</feature>
<proteinExistence type="predicted"/>
<gene>
    <name evidence="3" type="ORF">FOB64_002329</name>
</gene>
<keyword evidence="2" id="KW-1133">Transmembrane helix</keyword>
<protein>
    <submittedName>
        <fullName evidence="3">Putative integral membrane protein</fullName>
    </submittedName>
</protein>